<evidence type="ECO:0000256" key="4">
    <source>
        <dbReference type="ARBA" id="ARBA00022741"/>
    </source>
</evidence>
<evidence type="ECO:0000256" key="2">
    <source>
        <dbReference type="ARBA" id="ARBA00022552"/>
    </source>
</evidence>
<evidence type="ECO:0008006" key="9">
    <source>
        <dbReference type="Google" id="ProtNLM"/>
    </source>
</evidence>
<evidence type="ECO:0000256" key="5">
    <source>
        <dbReference type="ARBA" id="ARBA00022777"/>
    </source>
</evidence>
<dbReference type="Pfam" id="PF13238">
    <property type="entry name" value="AAA_18"/>
    <property type="match status" value="1"/>
</dbReference>
<dbReference type="GeneTree" id="ENSGT00390000015930"/>
<dbReference type="Proteomes" id="UP000314987">
    <property type="component" value="Unassembled WGS sequence"/>
</dbReference>
<evidence type="ECO:0000313" key="7">
    <source>
        <dbReference type="Ensembl" id="ENSVURP00010014962.1"/>
    </source>
</evidence>
<keyword evidence="1" id="KW-0690">Ribosome biogenesis</keyword>
<dbReference type="PANTHER" id="PTHR12595:SF0">
    <property type="entry name" value="ADENYLATE KINASE ISOENZYME 6"/>
    <property type="match status" value="1"/>
</dbReference>
<dbReference type="InterPro" id="IPR027417">
    <property type="entry name" value="P-loop_NTPase"/>
</dbReference>
<dbReference type="InterPro" id="IPR020618">
    <property type="entry name" value="Adenyl_kinase_AK6"/>
</dbReference>
<dbReference type="GO" id="GO:0016887">
    <property type="term" value="F:ATP hydrolysis activity"/>
    <property type="evidence" value="ECO:0007669"/>
    <property type="project" value="InterPro"/>
</dbReference>
<organism evidence="7 8">
    <name type="scientific">Vombatus ursinus</name>
    <name type="common">Common wombat</name>
    <dbReference type="NCBI Taxonomy" id="29139"/>
    <lineage>
        <taxon>Eukaryota</taxon>
        <taxon>Metazoa</taxon>
        <taxon>Chordata</taxon>
        <taxon>Craniata</taxon>
        <taxon>Vertebrata</taxon>
        <taxon>Euteleostomi</taxon>
        <taxon>Mammalia</taxon>
        <taxon>Metatheria</taxon>
        <taxon>Diprotodontia</taxon>
        <taxon>Vombatidae</taxon>
        <taxon>Vombatus</taxon>
    </lineage>
</organism>
<dbReference type="STRING" id="29139.ENSVURP00010014962"/>
<dbReference type="OMA" id="IESECPI"/>
<dbReference type="Gene3D" id="3.40.50.300">
    <property type="entry name" value="P-loop containing nucleotide triphosphate hydrolases"/>
    <property type="match status" value="1"/>
</dbReference>
<evidence type="ECO:0000256" key="3">
    <source>
        <dbReference type="ARBA" id="ARBA00022679"/>
    </source>
</evidence>
<dbReference type="GO" id="GO:0005737">
    <property type="term" value="C:cytoplasm"/>
    <property type="evidence" value="ECO:0007669"/>
    <property type="project" value="TreeGrafter"/>
</dbReference>
<keyword evidence="5" id="KW-0418">Kinase</keyword>
<dbReference type="SUPFAM" id="SSF52540">
    <property type="entry name" value="P-loop containing nucleoside triphosphate hydrolases"/>
    <property type="match status" value="1"/>
</dbReference>
<gene>
    <name evidence="7" type="primary">LOC114023614</name>
</gene>
<keyword evidence="3" id="KW-0808">Transferase</keyword>
<proteinExistence type="predicted"/>
<keyword evidence="2" id="KW-0698">rRNA processing</keyword>
<evidence type="ECO:0000313" key="8">
    <source>
        <dbReference type="Proteomes" id="UP000314987"/>
    </source>
</evidence>
<dbReference type="RefSeq" id="XP_027692130.1">
    <property type="nucleotide sequence ID" value="XM_027836329.1"/>
</dbReference>
<reference evidence="7" key="2">
    <citation type="submission" date="2025-08" db="UniProtKB">
        <authorList>
            <consortium name="Ensembl"/>
        </authorList>
    </citation>
    <scope>IDENTIFICATION</scope>
</reference>
<keyword evidence="8" id="KW-1185">Reference proteome</keyword>
<evidence type="ECO:0000256" key="1">
    <source>
        <dbReference type="ARBA" id="ARBA00022517"/>
    </source>
</evidence>
<dbReference type="Ensembl" id="ENSVURT00010017001.1">
    <property type="protein sequence ID" value="ENSVURP00010014962.1"/>
    <property type="gene ID" value="ENSVURG00010011443.1"/>
</dbReference>
<protein>
    <recommendedName>
        <fullName evidence="9">Adenylate kinase 6</fullName>
    </recommendedName>
</protein>
<dbReference type="GO" id="GO:0004017">
    <property type="term" value="F:AMP kinase activity"/>
    <property type="evidence" value="ECO:0007669"/>
    <property type="project" value="InterPro"/>
</dbReference>
<keyword evidence="6" id="KW-0067">ATP-binding</keyword>
<reference evidence="7" key="3">
    <citation type="submission" date="2025-09" db="UniProtKB">
        <authorList>
            <consortium name="Ensembl"/>
        </authorList>
    </citation>
    <scope>IDENTIFICATION</scope>
</reference>
<accession>A0A4X2L196</accession>
<dbReference type="GO" id="GO:0005634">
    <property type="term" value="C:nucleus"/>
    <property type="evidence" value="ECO:0007669"/>
    <property type="project" value="TreeGrafter"/>
</dbReference>
<sequence>MKLPNILLMGTPGIGRTMLGKELATRTDINVGNLAQEVLLSDGFDEDYECPILEEDRVIDELENKTKKGGVIVDYHGCDFFPKQWFHIVFVLQTDNSVLYLRFEKRGYSVKKLQDNIQWEIFQILCEAKNLQP</sequence>
<evidence type="ECO:0000256" key="6">
    <source>
        <dbReference type="ARBA" id="ARBA00022840"/>
    </source>
</evidence>
<dbReference type="GO" id="GO:0005524">
    <property type="term" value="F:ATP binding"/>
    <property type="evidence" value="ECO:0007669"/>
    <property type="project" value="UniProtKB-KW"/>
</dbReference>
<dbReference type="PANTHER" id="PTHR12595">
    <property type="entry name" value="POS9-ACTIVATING FACTOR FAP7-RELATED"/>
    <property type="match status" value="1"/>
</dbReference>
<dbReference type="OrthoDB" id="10251185at2759"/>
<reference evidence="8" key="1">
    <citation type="submission" date="2018-12" db="EMBL/GenBank/DDBJ databases">
        <authorList>
            <person name="Yazar S."/>
        </authorList>
    </citation>
    <scope>NUCLEOTIDE SEQUENCE [LARGE SCALE GENOMIC DNA]</scope>
</reference>
<dbReference type="GO" id="GO:0006364">
    <property type="term" value="P:rRNA processing"/>
    <property type="evidence" value="ECO:0007669"/>
    <property type="project" value="UniProtKB-KW"/>
</dbReference>
<dbReference type="AlphaFoldDB" id="A0A4X2L196"/>
<name>A0A4X2L196_VOMUR</name>
<keyword evidence="4" id="KW-0547">Nucleotide-binding</keyword>
<dbReference type="GeneID" id="114023614"/>